<evidence type="ECO:0000313" key="3">
    <source>
        <dbReference type="Proteomes" id="UP000190675"/>
    </source>
</evidence>
<protein>
    <submittedName>
        <fullName evidence="2">Uncharacterized conserved protein, DUF1800 family</fullName>
    </submittedName>
</protein>
<dbReference type="RefSeq" id="WP_079568747.1">
    <property type="nucleotide sequence ID" value="NZ_LT670818.1"/>
</dbReference>
<evidence type="ECO:0000313" key="2">
    <source>
        <dbReference type="EMBL" id="SHH08175.1"/>
    </source>
</evidence>
<dbReference type="InterPro" id="IPR014917">
    <property type="entry name" value="DUF1800"/>
</dbReference>
<accession>A0A1M5Q214</accession>
<dbReference type="EMBL" id="LT670818">
    <property type="protein sequence ID" value="SHH08175.1"/>
    <property type="molecule type" value="Genomic_DNA"/>
</dbReference>
<feature type="region of interest" description="Disordered" evidence="1">
    <location>
        <begin position="76"/>
        <end position="103"/>
    </location>
</feature>
<feature type="compositionally biased region" description="Polar residues" evidence="1">
    <location>
        <begin position="89"/>
        <end position="102"/>
    </location>
</feature>
<name>A0A1M5Q214_9BRAD</name>
<organism evidence="2 3">
    <name type="scientific">Bradyrhizobium erythrophlei</name>
    <dbReference type="NCBI Taxonomy" id="1437360"/>
    <lineage>
        <taxon>Bacteria</taxon>
        <taxon>Pseudomonadati</taxon>
        <taxon>Pseudomonadota</taxon>
        <taxon>Alphaproteobacteria</taxon>
        <taxon>Hyphomicrobiales</taxon>
        <taxon>Nitrobacteraceae</taxon>
        <taxon>Bradyrhizobium</taxon>
    </lineage>
</organism>
<dbReference type="Proteomes" id="UP000190675">
    <property type="component" value="Chromosome I"/>
</dbReference>
<proteinExistence type="predicted"/>
<dbReference type="AlphaFoldDB" id="A0A1M5Q214"/>
<gene>
    <name evidence="2" type="ORF">SAMN05444169_5640</name>
</gene>
<feature type="compositionally biased region" description="Basic and acidic residues" evidence="1">
    <location>
        <begin position="79"/>
        <end position="88"/>
    </location>
</feature>
<sequence>MSGSAKAEAVLALHRFGMGPRPGSIAAIEADPRGALIAELERPSAGQLAASALPSSSKAFRTVADANAKRQAKANIAAREQKEAKKQQMQDAPSMQEATEQASGAMAAKIAAEAVPDPGRPIYLEEARIRIDAALGTDIGFAERLVWFWSNHFCISADKIQSMSGAYEREAIRPHVLGRFTDMLLAVEGHPAMLFYLDNLGSMGADSIAGINRARGLNENLARETLELHTLGVRSGYTQDDVISFANVLTGWTLLPAGDNPEHGGEFTFNPRLHEPGPQKLMGKVYEDEGVEQGRAVLRDLAAHPSTAAHLADKLARYFVADTPPPPLVERMAKVFLDTNGDLKETAKAMVSSDESWAQPPGKLKRPSEWVIGMVRATGVMQADPARFTAGQALLGEPLWRPSSPKGYPDDQASWIDGMGRRLDVANNFAERVSGKVDPEEVIETVLGSSVSAEVKQAVGRAESRQQALALLFMSAEFQRR</sequence>
<dbReference type="OrthoDB" id="9772295at2"/>
<evidence type="ECO:0000256" key="1">
    <source>
        <dbReference type="SAM" id="MobiDB-lite"/>
    </source>
</evidence>
<reference evidence="2 3" key="1">
    <citation type="submission" date="2016-11" db="EMBL/GenBank/DDBJ databases">
        <authorList>
            <person name="Jaros S."/>
            <person name="Januszkiewicz K."/>
            <person name="Wedrychowicz H."/>
        </authorList>
    </citation>
    <scope>NUCLEOTIDE SEQUENCE [LARGE SCALE GENOMIC DNA]</scope>
    <source>
        <strain evidence="2 3">GAS242</strain>
    </source>
</reference>
<dbReference type="Pfam" id="PF08811">
    <property type="entry name" value="DUF1800"/>
    <property type="match status" value="1"/>
</dbReference>